<dbReference type="CDD" id="cd18186">
    <property type="entry name" value="BTB_POZ_ZBTB_KLHL-like"/>
    <property type="match status" value="2"/>
</dbReference>
<dbReference type="PROSITE" id="PS50097">
    <property type="entry name" value="BTB"/>
    <property type="match status" value="2"/>
</dbReference>
<dbReference type="AlphaFoldDB" id="A0A9P1CLY8"/>
<feature type="domain" description="BTB" evidence="1">
    <location>
        <begin position="172"/>
        <end position="230"/>
    </location>
</feature>
<feature type="domain" description="BTB" evidence="1">
    <location>
        <begin position="540"/>
        <end position="600"/>
    </location>
</feature>
<dbReference type="PANTHER" id="PTHR46672">
    <property type="entry name" value="OS08G0495500 PROTEIN-RELATED"/>
    <property type="match status" value="1"/>
</dbReference>
<keyword evidence="5" id="KW-1185">Reference proteome</keyword>
<reference evidence="3" key="2">
    <citation type="submission" date="2024-04" db="EMBL/GenBank/DDBJ databases">
        <authorList>
            <person name="Chen Y."/>
            <person name="Shah S."/>
            <person name="Dougan E. K."/>
            <person name="Thang M."/>
            <person name="Chan C."/>
        </authorList>
    </citation>
    <scope>NUCLEOTIDE SEQUENCE [LARGE SCALE GENOMIC DNA]</scope>
</reference>
<protein>
    <submittedName>
        <fullName evidence="4">BTB/POZ and TAZ domain-containing protein 4</fullName>
    </submittedName>
</protein>
<evidence type="ECO:0000313" key="3">
    <source>
        <dbReference type="EMBL" id="CAL1147201.1"/>
    </source>
</evidence>
<dbReference type="SUPFAM" id="SSF54695">
    <property type="entry name" value="POZ domain"/>
    <property type="match status" value="2"/>
</dbReference>
<dbReference type="Gene3D" id="3.30.710.10">
    <property type="entry name" value="Potassium Channel Kv1.1, Chain A"/>
    <property type="match status" value="2"/>
</dbReference>
<proteinExistence type="predicted"/>
<evidence type="ECO:0000259" key="1">
    <source>
        <dbReference type="PROSITE" id="PS50097"/>
    </source>
</evidence>
<dbReference type="InterPro" id="IPR011333">
    <property type="entry name" value="SKP1/BTB/POZ_sf"/>
</dbReference>
<dbReference type="Pfam" id="PF00651">
    <property type="entry name" value="BTB"/>
    <property type="match status" value="2"/>
</dbReference>
<accession>A0A9P1CLY8</accession>
<dbReference type="InterPro" id="IPR000210">
    <property type="entry name" value="BTB/POZ_dom"/>
</dbReference>
<reference evidence="2" key="1">
    <citation type="submission" date="2022-10" db="EMBL/GenBank/DDBJ databases">
        <authorList>
            <person name="Chen Y."/>
            <person name="Dougan E. K."/>
            <person name="Chan C."/>
            <person name="Rhodes N."/>
            <person name="Thang M."/>
        </authorList>
    </citation>
    <scope>NUCLEOTIDE SEQUENCE</scope>
</reference>
<dbReference type="Proteomes" id="UP001152797">
    <property type="component" value="Unassembled WGS sequence"/>
</dbReference>
<dbReference type="EMBL" id="CAMXCT030001879">
    <property type="protein sequence ID" value="CAL4781138.1"/>
    <property type="molecule type" value="Genomic_DNA"/>
</dbReference>
<dbReference type="SMART" id="SM00225">
    <property type="entry name" value="BTB"/>
    <property type="match status" value="2"/>
</dbReference>
<evidence type="ECO:0000313" key="2">
    <source>
        <dbReference type="EMBL" id="CAI3993826.1"/>
    </source>
</evidence>
<dbReference type="InterPro" id="IPR044714">
    <property type="entry name" value="AtSIBP1-like"/>
</dbReference>
<dbReference type="EMBL" id="CAMXCT010001879">
    <property type="protein sequence ID" value="CAI3993826.1"/>
    <property type="molecule type" value="Genomic_DNA"/>
</dbReference>
<dbReference type="OrthoDB" id="636773at2759"/>
<evidence type="ECO:0000313" key="4">
    <source>
        <dbReference type="EMBL" id="CAL4781138.1"/>
    </source>
</evidence>
<evidence type="ECO:0000313" key="5">
    <source>
        <dbReference type="Proteomes" id="UP001152797"/>
    </source>
</evidence>
<dbReference type="PANTHER" id="PTHR46672:SF8">
    <property type="entry name" value="BTB DOMAIN-CONTAINING PROTEIN"/>
    <property type="match status" value="1"/>
</dbReference>
<organism evidence="2">
    <name type="scientific">Cladocopium goreaui</name>
    <dbReference type="NCBI Taxonomy" id="2562237"/>
    <lineage>
        <taxon>Eukaryota</taxon>
        <taxon>Sar</taxon>
        <taxon>Alveolata</taxon>
        <taxon>Dinophyceae</taxon>
        <taxon>Suessiales</taxon>
        <taxon>Symbiodiniaceae</taxon>
        <taxon>Cladocopium</taxon>
    </lineage>
</organism>
<name>A0A9P1CLY8_9DINO</name>
<sequence length="708" mass="78498">MARIELFWIFLDDFYSVEALKKLNLEGFDWSSRHAGGQTILVRHVRNTLGQPAEKFVDGLETLDWLIRSGASIEQTCTRGEFSFGWTDLPDVPPVSLQVEGLNAISFARALQKKMRETLEHWKDEEAFLAKVLESLAEAFTQSGPNAAGPRVSIHEGIAELWEKSLAAKDSHDLTIETADGVVTAHAHMLKAASLVVRAMLESPMKEGKTQRIEIKDMSSKAVSLFLEILDEPDCETALHALDLAHRWQVEVVVAILTDLLTGMITDASFETIAEHAPLKANIAKHTGRSQSRPPPCRGTALPRWIAIEAERAEIQAPSHVSDAAVVMKDAEGCSKQAVETASLVLALITGFLQMAQMAQTAQAELFWIFLDDFYPLEALKELNLTGFDWSSRHENGQTVLARHICNTLMQHPSKYEDIENCLKTMEWLIHSGANIEQKCFGAESRFSWLWWKPPPFCVQYGGLSAISYARALQKKMRKKLWVDEVEENMSDEEFFLTRVLELFAAVSADSSPSVAGPRVSIHEGIAELWETSLAAKDSHDLTIETGDGVVTAHVHMLKASSSVVTAMLESPMKEGKTARIEIQDTSGKAVSLFLEILYTCSAQDEPDYETALGALDLAHRWQVEAVVAILTDLLAGMITDASFAAIAEHALLKGLERLKTAAQRFEAESTRVQADLRAGRLLAVAQLFHGRSNPSKPNKPKPKRHWM</sequence>
<comment type="caution">
    <text evidence="2">The sequence shown here is derived from an EMBL/GenBank/DDBJ whole genome shotgun (WGS) entry which is preliminary data.</text>
</comment>
<gene>
    <name evidence="2" type="ORF">C1SCF055_LOCUS20534</name>
</gene>
<dbReference type="EMBL" id="CAMXCT020001879">
    <property type="protein sequence ID" value="CAL1147201.1"/>
    <property type="molecule type" value="Genomic_DNA"/>
</dbReference>